<dbReference type="EMBL" id="JAGTXB010000001">
    <property type="protein sequence ID" value="MBS0026054.1"/>
    <property type="molecule type" value="Genomic_DNA"/>
</dbReference>
<evidence type="ECO:0008006" key="3">
    <source>
        <dbReference type="Google" id="ProtNLM"/>
    </source>
</evidence>
<accession>A0ABS5ISW3</accession>
<dbReference type="RefSeq" id="WP_211971191.1">
    <property type="nucleotide sequence ID" value="NZ_CBFHAM010000057.1"/>
</dbReference>
<gene>
    <name evidence="1" type="ORF">KE626_01915</name>
</gene>
<name>A0ABS5ISW3_9BACT</name>
<sequence>MQYKEEFDLLRQQIPIVIRHGLNLLSKSNGNINEARRWFEEEMIQVIIHKTSVSPEVAQKHLLACEYDIARTIAGIDEERFTLSERILRKAKDNKEKALDLIGHNLEDAKKIERKYWLKLDELEQLSPVQYCLLAVKEWLDYEDYEGFSCAVYFYLDIAAQQIEEQLLLPELANGLRAARKISNELFEQHKRKSAAKKFPIVSKLLNENPVYISSKDGFRKIRPVVIDRLYDLVVNNIEQFS</sequence>
<keyword evidence="2" id="KW-1185">Reference proteome</keyword>
<protein>
    <recommendedName>
        <fullName evidence="3">RteC protein</fullName>
    </recommendedName>
</protein>
<reference evidence="1 2" key="1">
    <citation type="submission" date="2021-04" db="EMBL/GenBank/DDBJ databases">
        <title>Chitinophaga sp. nov., isolated from the rhizosphere soil.</title>
        <authorList>
            <person name="He S."/>
        </authorList>
    </citation>
    <scope>NUCLEOTIDE SEQUENCE [LARGE SCALE GENOMIC DNA]</scope>
    <source>
        <strain evidence="1 2">2R12</strain>
    </source>
</reference>
<evidence type="ECO:0000313" key="2">
    <source>
        <dbReference type="Proteomes" id="UP000676386"/>
    </source>
</evidence>
<evidence type="ECO:0000313" key="1">
    <source>
        <dbReference type="EMBL" id="MBS0026054.1"/>
    </source>
</evidence>
<dbReference type="Proteomes" id="UP000676386">
    <property type="component" value="Unassembled WGS sequence"/>
</dbReference>
<proteinExistence type="predicted"/>
<comment type="caution">
    <text evidence="1">The sequence shown here is derived from an EMBL/GenBank/DDBJ whole genome shotgun (WGS) entry which is preliminary data.</text>
</comment>
<organism evidence="1 2">
    <name type="scientific">Chitinophaga hostae</name>
    <dbReference type="NCBI Taxonomy" id="2831022"/>
    <lineage>
        <taxon>Bacteria</taxon>
        <taxon>Pseudomonadati</taxon>
        <taxon>Bacteroidota</taxon>
        <taxon>Chitinophagia</taxon>
        <taxon>Chitinophagales</taxon>
        <taxon>Chitinophagaceae</taxon>
        <taxon>Chitinophaga</taxon>
    </lineage>
</organism>